<dbReference type="GO" id="GO:0008476">
    <property type="term" value="F:protein-tyrosine sulfotransferase activity"/>
    <property type="evidence" value="ECO:0007669"/>
    <property type="project" value="InterPro"/>
</dbReference>
<proteinExistence type="predicted"/>
<reference evidence="2 3" key="1">
    <citation type="submission" date="2016-10" db="EMBL/GenBank/DDBJ databases">
        <authorList>
            <person name="de Groot N.N."/>
        </authorList>
    </citation>
    <scope>NUCLEOTIDE SEQUENCE [LARGE SCALE GENOMIC DNA]</scope>
    <source>
        <strain evidence="2 3">RK1</strain>
    </source>
</reference>
<keyword evidence="1 2" id="KW-0808">Transferase</keyword>
<evidence type="ECO:0000313" key="2">
    <source>
        <dbReference type="EMBL" id="SFI12683.1"/>
    </source>
</evidence>
<dbReference type="Gene3D" id="3.40.50.300">
    <property type="entry name" value="P-loop containing nucleotide triphosphate hydrolases"/>
    <property type="match status" value="1"/>
</dbReference>
<sequence length="336" mass="39191">MEEIQGIQIIGTQRSGSNLLRVILNQSEQLVSPHPAHLLTNFEPLLPYYGTLDAVSYRRLVDDVVDYIHVNPVDWGVRLDHDEIYRMADQFNLFELNKHIYEFLARQCGAGYWCCKSMGNMYFSDELEKASPNLKYIYLYRDGRDVALSFQKAIVGEKHTYHIAKQWHKDQQACLKLRDRVPVERFFMLNYEQLIQYPEQTIRQLCAFLGIDFQDAMLHYYTSDESRRTAEGGAMWTNLTKPVMRENCNKFLREMSAEDIRIFESVALESLVALGYEPVTPTTRLLNFTSDDVAVFNEKNAQLKRGFTAPEDDKKRRQPQLDLINRIKETEVSVYG</sequence>
<dbReference type="Proteomes" id="UP000198670">
    <property type="component" value="Unassembled WGS sequence"/>
</dbReference>
<evidence type="ECO:0000313" key="3">
    <source>
        <dbReference type="Proteomes" id="UP000198670"/>
    </source>
</evidence>
<dbReference type="PANTHER" id="PTHR12788">
    <property type="entry name" value="PROTEIN-TYROSINE SULFOTRANSFERASE 2"/>
    <property type="match status" value="1"/>
</dbReference>
<dbReference type="Pfam" id="PF13469">
    <property type="entry name" value="Sulfotransfer_3"/>
    <property type="match status" value="1"/>
</dbReference>
<dbReference type="PANTHER" id="PTHR12788:SF10">
    <property type="entry name" value="PROTEIN-TYROSINE SULFOTRANSFERASE"/>
    <property type="match status" value="1"/>
</dbReference>
<dbReference type="AlphaFoldDB" id="A0A1I3FN79"/>
<dbReference type="RefSeq" id="WP_090625380.1">
    <property type="nucleotide sequence ID" value="NZ_FOQO01000002.1"/>
</dbReference>
<gene>
    <name evidence="2" type="ORF">SAMN05444682_102415</name>
</gene>
<name>A0A1I3FN79_9SPHI</name>
<dbReference type="OrthoDB" id="5432096at2"/>
<organism evidence="2 3">
    <name type="scientific">Parapedobacter indicus</name>
    <dbReference type="NCBI Taxonomy" id="1477437"/>
    <lineage>
        <taxon>Bacteria</taxon>
        <taxon>Pseudomonadati</taxon>
        <taxon>Bacteroidota</taxon>
        <taxon>Sphingobacteriia</taxon>
        <taxon>Sphingobacteriales</taxon>
        <taxon>Sphingobacteriaceae</taxon>
        <taxon>Parapedobacter</taxon>
    </lineage>
</organism>
<dbReference type="STRING" id="1477437.SAMN05444682_102415"/>
<dbReference type="SUPFAM" id="SSF52540">
    <property type="entry name" value="P-loop containing nucleoside triphosphate hydrolases"/>
    <property type="match status" value="1"/>
</dbReference>
<keyword evidence="3" id="KW-1185">Reference proteome</keyword>
<dbReference type="InterPro" id="IPR026634">
    <property type="entry name" value="TPST-like"/>
</dbReference>
<protein>
    <submittedName>
        <fullName evidence="2">Sulfotransferase family protein</fullName>
    </submittedName>
</protein>
<accession>A0A1I3FN79</accession>
<dbReference type="InterPro" id="IPR027417">
    <property type="entry name" value="P-loop_NTPase"/>
</dbReference>
<evidence type="ECO:0000256" key="1">
    <source>
        <dbReference type="ARBA" id="ARBA00022679"/>
    </source>
</evidence>
<dbReference type="EMBL" id="FOQO01000002">
    <property type="protein sequence ID" value="SFI12683.1"/>
    <property type="molecule type" value="Genomic_DNA"/>
</dbReference>